<dbReference type="STRING" id="1867952.MTBPR1_170026"/>
<reference evidence="11 12" key="1">
    <citation type="submission" date="2016-07" db="EMBL/GenBank/DDBJ databases">
        <authorList>
            <person name="Lefevre C.T."/>
        </authorList>
    </citation>
    <scope>NUCLEOTIDE SEQUENCE [LARGE SCALE GENOMIC DNA]</scope>
    <source>
        <strain evidence="11">PR1</strain>
    </source>
</reference>
<dbReference type="InterPro" id="IPR036230">
    <property type="entry name" value="LeuA_allosteric_dom_sf"/>
</dbReference>
<feature type="domain" description="Pyruvate carboxyltransferase" evidence="10">
    <location>
        <begin position="7"/>
        <end position="269"/>
    </location>
</feature>
<dbReference type="GO" id="GO:0009098">
    <property type="term" value="P:L-leucine biosynthetic process"/>
    <property type="evidence" value="ECO:0007669"/>
    <property type="project" value="InterPro"/>
</dbReference>
<dbReference type="PANTHER" id="PTHR43538:SF1">
    <property type="entry name" value="(R)-CITRAMALATE SYNTHASE"/>
    <property type="match status" value="1"/>
</dbReference>
<dbReference type="Pfam" id="PF08502">
    <property type="entry name" value="LeuA_dimer"/>
    <property type="match status" value="1"/>
</dbReference>
<accession>A0A1C3RFM3</accession>
<dbReference type="Proteomes" id="UP000231658">
    <property type="component" value="Unassembled WGS sequence"/>
</dbReference>
<dbReference type="GO" id="GO:0009097">
    <property type="term" value="P:isoleucine biosynthetic process"/>
    <property type="evidence" value="ECO:0007669"/>
    <property type="project" value="UniProtKB-UniRule"/>
</dbReference>
<dbReference type="SUPFAM" id="SSF51569">
    <property type="entry name" value="Aldolase"/>
    <property type="match status" value="1"/>
</dbReference>
<dbReference type="OrthoDB" id="9803573at2"/>
<dbReference type="InterPro" id="IPR013709">
    <property type="entry name" value="2-isopropylmalate_synth_dimer"/>
</dbReference>
<proteinExistence type="inferred from homology"/>
<keyword evidence="12" id="KW-1185">Reference proteome</keyword>
<dbReference type="SUPFAM" id="SSF110921">
    <property type="entry name" value="2-isopropylmalate synthase LeuA, allosteric (dimerisation) domain"/>
    <property type="match status" value="1"/>
</dbReference>
<dbReference type="Gene3D" id="3.20.20.70">
    <property type="entry name" value="Aldolase class I"/>
    <property type="match status" value="1"/>
</dbReference>
<dbReference type="InterPro" id="IPR002034">
    <property type="entry name" value="AIPM/Hcit_synth_CS"/>
</dbReference>
<evidence type="ECO:0000256" key="7">
    <source>
        <dbReference type="ARBA" id="ARBA00048263"/>
    </source>
</evidence>
<keyword evidence="6" id="KW-0100">Branched-chain amino acid biosynthesis</keyword>
<evidence type="ECO:0000313" key="11">
    <source>
        <dbReference type="EMBL" id="SCA56080.1"/>
    </source>
</evidence>
<evidence type="ECO:0000256" key="1">
    <source>
        <dbReference type="ARBA" id="ARBA00004743"/>
    </source>
</evidence>
<keyword evidence="3" id="KW-0028">Amino-acid biosynthesis</keyword>
<dbReference type="SMART" id="SM00917">
    <property type="entry name" value="LeuA_dimer"/>
    <property type="match status" value="1"/>
</dbReference>
<dbReference type="InterPro" id="IPR005675">
    <property type="entry name" value="Citramal_synthase"/>
</dbReference>
<dbReference type="Pfam" id="PF00682">
    <property type="entry name" value="HMGL-like"/>
    <property type="match status" value="1"/>
</dbReference>
<dbReference type="GO" id="GO:0043714">
    <property type="term" value="F:(R)-citramalate synthase activity"/>
    <property type="evidence" value="ECO:0007669"/>
    <property type="project" value="UniProtKB-UniRule"/>
</dbReference>
<evidence type="ECO:0000256" key="5">
    <source>
        <dbReference type="ARBA" id="ARBA00022679"/>
    </source>
</evidence>
<keyword evidence="11" id="KW-0012">Acyltransferase</keyword>
<evidence type="ECO:0000256" key="8">
    <source>
        <dbReference type="NCBIfam" id="TIGR00977"/>
    </source>
</evidence>
<gene>
    <name evidence="11" type="ORF">MTBPR1_170026</name>
</gene>
<dbReference type="PANTHER" id="PTHR43538">
    <property type="entry name" value="ALPHA-IPM SYNTHASE/HOMOCITRATE SYNTHASE"/>
    <property type="match status" value="1"/>
</dbReference>
<dbReference type="Pfam" id="PF22617">
    <property type="entry name" value="HCS_D2"/>
    <property type="match status" value="1"/>
</dbReference>
<name>A0A1C3RFM3_9PROT</name>
<comment type="similarity">
    <text evidence="2 9">Belongs to the alpha-IPM synthase/homocitrate synthase family.</text>
</comment>
<dbReference type="PROSITE" id="PS00815">
    <property type="entry name" value="AIPM_HOMOCIT_SYNTH_1"/>
    <property type="match status" value="1"/>
</dbReference>
<comment type="catalytic activity">
    <reaction evidence="7">
        <text>pyruvate + acetyl-CoA + H2O = (3R)-citramalate + CoA + H(+)</text>
        <dbReference type="Rhea" id="RHEA:19045"/>
        <dbReference type="ChEBI" id="CHEBI:15361"/>
        <dbReference type="ChEBI" id="CHEBI:15377"/>
        <dbReference type="ChEBI" id="CHEBI:15378"/>
        <dbReference type="ChEBI" id="CHEBI:30934"/>
        <dbReference type="ChEBI" id="CHEBI:57287"/>
        <dbReference type="ChEBI" id="CHEBI:57288"/>
        <dbReference type="EC" id="2.3.3.21"/>
    </reaction>
</comment>
<dbReference type="PROSITE" id="PS50991">
    <property type="entry name" value="PYR_CT"/>
    <property type="match status" value="1"/>
</dbReference>
<organism evidence="11 12">
    <name type="scientific">Candidatus Terasakiella magnetica</name>
    <dbReference type="NCBI Taxonomy" id="1867952"/>
    <lineage>
        <taxon>Bacteria</taxon>
        <taxon>Pseudomonadati</taxon>
        <taxon>Pseudomonadota</taxon>
        <taxon>Alphaproteobacteria</taxon>
        <taxon>Rhodospirillales</taxon>
        <taxon>Terasakiellaceae</taxon>
        <taxon>Terasakiella</taxon>
    </lineage>
</organism>
<dbReference type="AlphaFoldDB" id="A0A1C3RFM3"/>
<dbReference type="PROSITE" id="PS00816">
    <property type="entry name" value="AIPM_HOMOCIT_SYNTH_2"/>
    <property type="match status" value="1"/>
</dbReference>
<comment type="pathway">
    <text evidence="1">Amino-acid biosynthesis; L-isoleucine biosynthesis; 2-oxobutanoate from pyruvate: step 1/3.</text>
</comment>
<evidence type="ECO:0000256" key="2">
    <source>
        <dbReference type="ARBA" id="ARBA00006154"/>
    </source>
</evidence>
<protein>
    <recommendedName>
        <fullName evidence="8">Citramalate synthase</fullName>
        <ecNumber evidence="8">2.3.3.21</ecNumber>
    </recommendedName>
</protein>
<dbReference type="InterPro" id="IPR013785">
    <property type="entry name" value="Aldolase_TIM"/>
</dbReference>
<keyword evidence="5 9" id="KW-0808">Transferase</keyword>
<dbReference type="EMBL" id="FLYE01000009">
    <property type="protein sequence ID" value="SCA56080.1"/>
    <property type="molecule type" value="Genomic_DNA"/>
</dbReference>
<keyword evidence="4" id="KW-0412">Isoleucine biosynthesis</keyword>
<dbReference type="UniPathway" id="UPA00047">
    <property type="reaction ID" value="UER00066"/>
</dbReference>
<dbReference type="RefSeq" id="WP_069186766.1">
    <property type="nucleotide sequence ID" value="NZ_FLYE01000009.1"/>
</dbReference>
<evidence type="ECO:0000256" key="3">
    <source>
        <dbReference type="ARBA" id="ARBA00022605"/>
    </source>
</evidence>
<evidence type="ECO:0000256" key="9">
    <source>
        <dbReference type="RuleBase" id="RU003523"/>
    </source>
</evidence>
<dbReference type="EC" id="2.3.3.21" evidence="8"/>
<dbReference type="Gene3D" id="1.10.238.260">
    <property type="match status" value="1"/>
</dbReference>
<sequence>MTNDNRVYLYDSTLRDGAQTQGVDFSAADKVAIAIELDRLGIDYVEGGWPGANPTDDDFFANPPKLETAVLSAFGMTRRPGRSADNDPGLSGLVNTGVKTITLVGKSWDFQVDVALEIERSENVAMIADSIAYVKDKAGEAMFDAEHFFDGYKANPEFALECCKAAYEAGARWIVMCDTNGGTLPDEIEAIVGEVTKHIPGSHLGIHCHDDTGNAVANSLAAVRMGVRQIQGTLNGLGERCGNANLISILPSLMLKMGFETGVSKEGLKRLVTVSRLLDERLNRAPARNAAYVGESAFAHKGGLHVSAIEKDPSCYEHVNPESVGNKRTIIMSNQAGRSNLVAKFREVGLDVDPKDAKVNVLLDKIKELESSGYSYDGADASFELLARRHLEAVPEYFRLESFRVIDERVWDKRHAHVNQMSETTVKLFIGDKRIMDVAEGNGPVNALDAALRKILIPVYPDLESLHLVDFKVRILDGDQATGAITRVMIESADGQGNTWTTVGMSSNIIDASYEALRDSLIYKLYKSGVKAHGGN</sequence>
<dbReference type="GO" id="GO:0003852">
    <property type="term" value="F:2-isopropylmalate synthase activity"/>
    <property type="evidence" value="ECO:0007669"/>
    <property type="project" value="InterPro"/>
</dbReference>
<dbReference type="InterPro" id="IPR000891">
    <property type="entry name" value="PYR_CT"/>
</dbReference>
<dbReference type="Gene3D" id="3.30.160.270">
    <property type="match status" value="1"/>
</dbReference>
<dbReference type="InterPro" id="IPR054691">
    <property type="entry name" value="LeuA/HCS_post-cat"/>
</dbReference>
<evidence type="ECO:0000259" key="10">
    <source>
        <dbReference type="PROSITE" id="PS50991"/>
    </source>
</evidence>
<evidence type="ECO:0000256" key="4">
    <source>
        <dbReference type="ARBA" id="ARBA00022624"/>
    </source>
</evidence>
<dbReference type="NCBIfam" id="TIGR00977">
    <property type="entry name" value="citramal_synth"/>
    <property type="match status" value="1"/>
</dbReference>
<evidence type="ECO:0000256" key="6">
    <source>
        <dbReference type="ARBA" id="ARBA00023304"/>
    </source>
</evidence>
<evidence type="ECO:0000313" key="12">
    <source>
        <dbReference type="Proteomes" id="UP000231658"/>
    </source>
</evidence>
<dbReference type="CDD" id="cd07941">
    <property type="entry name" value="DRE_TIM_LeuA3"/>
    <property type="match status" value="1"/>
</dbReference>